<dbReference type="AlphaFoldDB" id="A0A9X3CU66"/>
<feature type="domain" description="AB hydrolase-1" evidence="3">
    <location>
        <begin position="61"/>
        <end position="299"/>
    </location>
</feature>
<feature type="active site" description="Charge relay system" evidence="2">
    <location>
        <position position="266"/>
    </location>
</feature>
<dbReference type="InterPro" id="IPR000073">
    <property type="entry name" value="AB_hydrolase_1"/>
</dbReference>
<organism evidence="4 5">
    <name type="scientific">Salinimicrobium profundisediminis</name>
    <dbReference type="NCBI Taxonomy" id="2994553"/>
    <lineage>
        <taxon>Bacteria</taxon>
        <taxon>Pseudomonadati</taxon>
        <taxon>Bacteroidota</taxon>
        <taxon>Flavobacteriia</taxon>
        <taxon>Flavobacteriales</taxon>
        <taxon>Flavobacteriaceae</taxon>
        <taxon>Salinimicrobium</taxon>
    </lineage>
</organism>
<feature type="active site" description="Charge relay system" evidence="2">
    <location>
        <position position="140"/>
    </location>
</feature>
<evidence type="ECO:0000259" key="3">
    <source>
        <dbReference type="Pfam" id="PF00561"/>
    </source>
</evidence>
<feature type="active site" description="Charge relay system" evidence="2">
    <location>
        <position position="295"/>
    </location>
</feature>
<sequence>MPIVESTYKPPMIFRNYHVSTVYSAMIRRAPVAQQRERINLQDGDFLDLDWSFSEERSEKVLIVIHGLEGSAKRPYVTGLAKYFTQKGWDVAAVNLRGCSGEINRHFRSYHAGATNDLQEVVEHILKKNKYATMAFNGFSLGGNLMLKYLGEDREIPKQLKAAVMVSVPCDLHGSWKQLEKRENFLYAKRFQIKLQNHLRQRAQHFPNQLTTEEINACDSLLDIDDLYTSRAHDFENALDYYHKNSSRRFLENIGVPTLLINAKNDGFLSPACYPFKIAEESKYLYLETPEYGGHVGFMQNKPETYTEERAYQFIHSHL</sequence>
<dbReference type="Proteomes" id="UP001148482">
    <property type="component" value="Unassembled WGS sequence"/>
</dbReference>
<dbReference type="InterPro" id="IPR029058">
    <property type="entry name" value="AB_hydrolase_fold"/>
</dbReference>
<dbReference type="PANTHER" id="PTHR10794">
    <property type="entry name" value="ABHYDROLASE DOMAIN-CONTAINING PROTEIN"/>
    <property type="match status" value="1"/>
</dbReference>
<proteinExistence type="inferred from homology"/>
<evidence type="ECO:0000256" key="1">
    <source>
        <dbReference type="ARBA" id="ARBA00010884"/>
    </source>
</evidence>
<gene>
    <name evidence="4" type="ORF">OQ279_02050</name>
</gene>
<accession>A0A9X3CU66</accession>
<dbReference type="PIRSF" id="PIRSF005211">
    <property type="entry name" value="Ab_hydro_YheT"/>
    <property type="match status" value="1"/>
</dbReference>
<dbReference type="Pfam" id="PF00561">
    <property type="entry name" value="Abhydrolase_1"/>
    <property type="match status" value="1"/>
</dbReference>
<dbReference type="RefSeq" id="WP_266068098.1">
    <property type="nucleotide sequence ID" value="NZ_JAPJDA010000002.1"/>
</dbReference>
<reference evidence="4" key="1">
    <citation type="submission" date="2022-11" db="EMBL/GenBank/DDBJ databases">
        <title>Salinimicrobium profundisediminis sp. nov., isolated from deep-sea sediment of the Mariana Trench.</title>
        <authorList>
            <person name="Fu H."/>
        </authorList>
    </citation>
    <scope>NUCLEOTIDE SEQUENCE</scope>
    <source>
        <strain evidence="4">MT39</strain>
    </source>
</reference>
<dbReference type="GO" id="GO:0047372">
    <property type="term" value="F:monoacylglycerol lipase activity"/>
    <property type="evidence" value="ECO:0007669"/>
    <property type="project" value="TreeGrafter"/>
</dbReference>
<evidence type="ECO:0000256" key="2">
    <source>
        <dbReference type="PIRSR" id="PIRSR005211-1"/>
    </source>
</evidence>
<dbReference type="SUPFAM" id="SSF53474">
    <property type="entry name" value="alpha/beta-Hydrolases"/>
    <property type="match status" value="1"/>
</dbReference>
<comment type="caution">
    <text evidence="4">The sequence shown here is derived from an EMBL/GenBank/DDBJ whole genome shotgun (WGS) entry which is preliminary data.</text>
</comment>
<dbReference type="EMBL" id="JAPJDA010000002">
    <property type="protein sequence ID" value="MCX2836921.1"/>
    <property type="molecule type" value="Genomic_DNA"/>
</dbReference>
<protein>
    <submittedName>
        <fullName evidence="4">Alpha/beta fold hydrolase</fullName>
    </submittedName>
</protein>
<dbReference type="GO" id="GO:0034338">
    <property type="term" value="F:short-chain carboxylesterase activity"/>
    <property type="evidence" value="ECO:0007669"/>
    <property type="project" value="TreeGrafter"/>
</dbReference>
<name>A0A9X3CU66_9FLAO</name>
<keyword evidence="5" id="KW-1185">Reference proteome</keyword>
<dbReference type="Gene3D" id="3.40.50.1820">
    <property type="entry name" value="alpha/beta hydrolase"/>
    <property type="match status" value="1"/>
</dbReference>
<dbReference type="InterPro" id="IPR050960">
    <property type="entry name" value="AB_hydrolase_4_sf"/>
</dbReference>
<evidence type="ECO:0000313" key="5">
    <source>
        <dbReference type="Proteomes" id="UP001148482"/>
    </source>
</evidence>
<dbReference type="InterPro" id="IPR012020">
    <property type="entry name" value="ABHD4"/>
</dbReference>
<evidence type="ECO:0000313" key="4">
    <source>
        <dbReference type="EMBL" id="MCX2836921.1"/>
    </source>
</evidence>
<keyword evidence="4" id="KW-0378">Hydrolase</keyword>
<dbReference type="PANTHER" id="PTHR10794:SF94">
    <property type="entry name" value="ESTERASE YHET-RELATED"/>
    <property type="match status" value="1"/>
</dbReference>
<comment type="similarity">
    <text evidence="1">Belongs to the AB hydrolase superfamily. AB hydrolase 4 family.</text>
</comment>